<dbReference type="Gene3D" id="1.20.140.10">
    <property type="entry name" value="Butyryl-CoA Dehydrogenase, subunit A, domain 3"/>
    <property type="match status" value="1"/>
</dbReference>
<gene>
    <name evidence="9" type="ORF">ENM11_05760</name>
</gene>
<evidence type="ECO:0000313" key="9">
    <source>
        <dbReference type="EMBL" id="HHK68641.1"/>
    </source>
</evidence>
<dbReference type="SUPFAM" id="SSF56645">
    <property type="entry name" value="Acyl-CoA dehydrogenase NM domain-like"/>
    <property type="match status" value="1"/>
</dbReference>
<evidence type="ECO:0000256" key="2">
    <source>
        <dbReference type="ARBA" id="ARBA00009347"/>
    </source>
</evidence>
<dbReference type="Pfam" id="PF00441">
    <property type="entry name" value="Acyl-CoA_dh_1"/>
    <property type="match status" value="1"/>
</dbReference>
<dbReference type="InterPro" id="IPR006091">
    <property type="entry name" value="Acyl-CoA_Oxase/DH_mid-dom"/>
</dbReference>
<comment type="similarity">
    <text evidence="2 5">Belongs to the acyl-CoA dehydrogenase family.</text>
</comment>
<evidence type="ECO:0000259" key="7">
    <source>
        <dbReference type="Pfam" id="PF02770"/>
    </source>
</evidence>
<dbReference type="SUPFAM" id="SSF47203">
    <property type="entry name" value="Acyl-CoA dehydrogenase C-terminal domain-like"/>
    <property type="match status" value="1"/>
</dbReference>
<keyword evidence="5" id="KW-0560">Oxidoreductase</keyword>
<feature type="domain" description="Acyl-CoA oxidase/dehydrogenase middle" evidence="7">
    <location>
        <begin position="122"/>
        <end position="203"/>
    </location>
</feature>
<proteinExistence type="inferred from homology"/>
<keyword evidence="3 5" id="KW-0285">Flavoprotein</keyword>
<dbReference type="Gene3D" id="2.40.110.10">
    <property type="entry name" value="Butyryl-CoA Dehydrogenase, subunit A, domain 2"/>
    <property type="match status" value="1"/>
</dbReference>
<dbReference type="EMBL" id="DRWN01000047">
    <property type="protein sequence ID" value="HHK68641.1"/>
    <property type="molecule type" value="Genomic_DNA"/>
</dbReference>
<organism evidence="9">
    <name type="scientific">Caldiarchaeum subterraneum</name>
    <dbReference type="NCBI Taxonomy" id="311458"/>
    <lineage>
        <taxon>Archaea</taxon>
        <taxon>Nitrososphaerota</taxon>
        <taxon>Candidatus Caldarchaeales</taxon>
        <taxon>Candidatus Caldarchaeaceae</taxon>
        <taxon>Candidatus Caldarchaeum</taxon>
    </lineage>
</organism>
<sequence length="387" mass="43250">MSQVVFVLSDEQTLILQTARRIGEKIGRRYWLQCAREKREPTLVWQELLNAGLTEVGVSVEGVSGYGLLEAILVQEGLARAGLPLLHFLTTHFSRAMVVKYGTRAQVERFVIPTCREARKISFAVTEAEAGSNTWRIKTFAKKKNGGYVLSGQKTFITGARESDYMLVVARTKRYEEVSDKRDGISLFIFETRSSGVSFEPLNIELYSPETQYTVYFDGVELGEENLLGREGRGVDYLFDGLNIERMLIAACSIGLGEHVLAKAVEYAKQRVVFDKLIGSYQGLQFRMARAKAHLEAARLMNYEAARLYDAGRQVGAEANMAKYLAAEAGLEAFEIAMQTLGGNAYDLDTDLITFYPAIRVFITVPVTNELILSYIGRHVLGLPKSY</sequence>
<dbReference type="AlphaFoldDB" id="A0A7C5LCV3"/>
<keyword evidence="4 5" id="KW-0274">FAD</keyword>
<evidence type="ECO:0000259" key="8">
    <source>
        <dbReference type="Pfam" id="PF02771"/>
    </source>
</evidence>
<comment type="caution">
    <text evidence="9">The sequence shown here is derived from an EMBL/GenBank/DDBJ whole genome shotgun (WGS) entry which is preliminary data.</text>
</comment>
<evidence type="ECO:0000256" key="3">
    <source>
        <dbReference type="ARBA" id="ARBA00022630"/>
    </source>
</evidence>
<name>A0A7C5LCV3_CALS0</name>
<dbReference type="Gene3D" id="1.10.540.10">
    <property type="entry name" value="Acyl-CoA dehydrogenase/oxidase, N-terminal domain"/>
    <property type="match status" value="1"/>
</dbReference>
<dbReference type="GO" id="GO:0003995">
    <property type="term" value="F:acyl-CoA dehydrogenase activity"/>
    <property type="evidence" value="ECO:0007669"/>
    <property type="project" value="TreeGrafter"/>
</dbReference>
<dbReference type="Pfam" id="PF02771">
    <property type="entry name" value="Acyl-CoA_dh_N"/>
    <property type="match status" value="1"/>
</dbReference>
<dbReference type="PANTHER" id="PTHR43884">
    <property type="entry name" value="ACYL-COA DEHYDROGENASE"/>
    <property type="match status" value="1"/>
</dbReference>
<dbReference type="InterPro" id="IPR009075">
    <property type="entry name" value="AcylCo_DH/oxidase_C"/>
</dbReference>
<evidence type="ECO:0000256" key="4">
    <source>
        <dbReference type="ARBA" id="ARBA00022827"/>
    </source>
</evidence>
<dbReference type="InterPro" id="IPR009100">
    <property type="entry name" value="AcylCoA_DH/oxidase_NM_dom_sf"/>
</dbReference>
<dbReference type="InterPro" id="IPR046373">
    <property type="entry name" value="Acyl-CoA_Oxase/DH_mid-dom_sf"/>
</dbReference>
<dbReference type="CDD" id="cd00567">
    <property type="entry name" value="ACAD"/>
    <property type="match status" value="1"/>
</dbReference>
<feature type="domain" description="Acyl-CoA dehydrogenase/oxidase C-terminal" evidence="6">
    <location>
        <begin position="232"/>
        <end position="380"/>
    </location>
</feature>
<dbReference type="Pfam" id="PF02770">
    <property type="entry name" value="Acyl-CoA_dh_M"/>
    <property type="match status" value="1"/>
</dbReference>
<evidence type="ECO:0000259" key="6">
    <source>
        <dbReference type="Pfam" id="PF00441"/>
    </source>
</evidence>
<dbReference type="InterPro" id="IPR013786">
    <property type="entry name" value="AcylCoA_DH/ox_N"/>
</dbReference>
<feature type="domain" description="Acyl-CoA dehydrogenase/oxidase N-terminal" evidence="8">
    <location>
        <begin position="9"/>
        <end position="116"/>
    </location>
</feature>
<dbReference type="GO" id="GO:0050660">
    <property type="term" value="F:flavin adenine dinucleotide binding"/>
    <property type="evidence" value="ECO:0007669"/>
    <property type="project" value="InterPro"/>
</dbReference>
<evidence type="ECO:0000256" key="5">
    <source>
        <dbReference type="RuleBase" id="RU362125"/>
    </source>
</evidence>
<accession>A0A7C5LCV3</accession>
<dbReference type="InterPro" id="IPR037069">
    <property type="entry name" value="AcylCoA_DH/ox_N_sf"/>
</dbReference>
<evidence type="ECO:0000256" key="1">
    <source>
        <dbReference type="ARBA" id="ARBA00001974"/>
    </source>
</evidence>
<reference evidence="9" key="1">
    <citation type="journal article" date="2020" name="mSystems">
        <title>Genome- and Community-Level Interaction Insights into Carbon Utilization and Element Cycling Functions of Hydrothermarchaeota in Hydrothermal Sediment.</title>
        <authorList>
            <person name="Zhou Z."/>
            <person name="Liu Y."/>
            <person name="Xu W."/>
            <person name="Pan J."/>
            <person name="Luo Z.H."/>
            <person name="Li M."/>
        </authorList>
    </citation>
    <scope>NUCLEOTIDE SEQUENCE [LARGE SCALE GENOMIC DNA]</scope>
    <source>
        <strain evidence="9">SpSt-1056</strain>
    </source>
</reference>
<comment type="cofactor">
    <cofactor evidence="1 5">
        <name>FAD</name>
        <dbReference type="ChEBI" id="CHEBI:57692"/>
    </cofactor>
</comment>
<dbReference type="PANTHER" id="PTHR43884:SF37">
    <property type="entry name" value="ACYL-COA DEHYDROGENASE"/>
    <property type="match status" value="1"/>
</dbReference>
<dbReference type="InterPro" id="IPR036250">
    <property type="entry name" value="AcylCo_DH-like_C"/>
</dbReference>
<protein>
    <submittedName>
        <fullName evidence="9">Acyl-CoA dehydrogenase</fullName>
    </submittedName>
</protein>